<dbReference type="InterPro" id="IPR006037">
    <property type="entry name" value="RCK_C"/>
</dbReference>
<proteinExistence type="predicted"/>
<dbReference type="PROSITE" id="PS51202">
    <property type="entry name" value="RCK_C"/>
    <property type="match status" value="1"/>
</dbReference>
<gene>
    <name evidence="2" type="ORF">AAFH96_26355</name>
</gene>
<dbReference type="Pfam" id="PF02254">
    <property type="entry name" value="TrkA_N"/>
    <property type="match status" value="1"/>
</dbReference>
<keyword evidence="3" id="KW-1185">Reference proteome</keyword>
<dbReference type="Proteomes" id="UP001582793">
    <property type="component" value="Unassembled WGS sequence"/>
</dbReference>
<reference evidence="2 3" key="1">
    <citation type="submission" date="2024-04" db="EMBL/GenBank/DDBJ databases">
        <title>Polymorphospora sp. isolated from Baiyangdian Lake in Xiong'an New Area.</title>
        <authorList>
            <person name="Zhang X."/>
            <person name="Liu J."/>
        </authorList>
    </citation>
    <scope>NUCLEOTIDE SEQUENCE [LARGE SCALE GENOMIC DNA]</scope>
    <source>
        <strain evidence="2 3">2-325</strain>
    </source>
</reference>
<protein>
    <submittedName>
        <fullName evidence="2">TrkA family potassium uptake protein</fullName>
    </submittedName>
</protein>
<dbReference type="InterPro" id="IPR003148">
    <property type="entry name" value="RCK_N"/>
</dbReference>
<organism evidence="2 3">
    <name type="scientific">Polymorphospora lycopeni</name>
    <dbReference type="NCBI Taxonomy" id="3140240"/>
    <lineage>
        <taxon>Bacteria</taxon>
        <taxon>Bacillati</taxon>
        <taxon>Actinomycetota</taxon>
        <taxon>Actinomycetes</taxon>
        <taxon>Micromonosporales</taxon>
        <taxon>Micromonosporaceae</taxon>
        <taxon>Polymorphospora</taxon>
    </lineage>
</organism>
<dbReference type="SUPFAM" id="SSF116726">
    <property type="entry name" value="TrkA C-terminal domain-like"/>
    <property type="match status" value="1"/>
</dbReference>
<dbReference type="InterPro" id="IPR036291">
    <property type="entry name" value="NAD(P)-bd_dom_sf"/>
</dbReference>
<dbReference type="PANTHER" id="PTHR43833">
    <property type="entry name" value="POTASSIUM CHANNEL PROTEIN 2-RELATED-RELATED"/>
    <property type="match status" value="1"/>
</dbReference>
<dbReference type="SUPFAM" id="SSF51735">
    <property type="entry name" value="NAD(P)-binding Rossmann-fold domains"/>
    <property type="match status" value="1"/>
</dbReference>
<evidence type="ECO:0000313" key="2">
    <source>
        <dbReference type="EMBL" id="MFB6396597.1"/>
    </source>
</evidence>
<dbReference type="InterPro" id="IPR050721">
    <property type="entry name" value="Trk_Ktr_HKT_K-transport"/>
</dbReference>
<dbReference type="InterPro" id="IPR036721">
    <property type="entry name" value="RCK_C_sf"/>
</dbReference>
<name>A0ABV5CX55_9ACTN</name>
<dbReference type="PANTHER" id="PTHR43833:SF7">
    <property type="entry name" value="KTR SYSTEM POTASSIUM UPTAKE PROTEIN C"/>
    <property type="match status" value="1"/>
</dbReference>
<evidence type="ECO:0000313" key="3">
    <source>
        <dbReference type="Proteomes" id="UP001582793"/>
    </source>
</evidence>
<dbReference type="Pfam" id="PF02080">
    <property type="entry name" value="TrkA_C"/>
    <property type="match status" value="1"/>
</dbReference>
<dbReference type="Gene3D" id="3.30.70.1450">
    <property type="entry name" value="Regulator of K+ conductance, C-terminal domain"/>
    <property type="match status" value="1"/>
</dbReference>
<dbReference type="RefSeq" id="WP_375735985.1">
    <property type="nucleotide sequence ID" value="NZ_JBCGDC010000099.1"/>
</dbReference>
<feature type="domain" description="RCK C-terminal" evidence="1">
    <location>
        <begin position="138"/>
        <end position="226"/>
    </location>
</feature>
<sequence length="226" mass="24302">MARTGNDPVAVIGLGRFGTALALELVRNGTEVLAIDSQSKIVQGLTRQIPHVITADSTDIEALRQLGLPEFQRAVVAIGTDIQASIFTTSLLADMGIPDIWAKAINGRHGDILARVGAHHIVAPENDMGERVAHLLSGRVLEYVEIDTDFAIIKTKPPGDIVGVPLREARVRKRYGVTIVAVKPQATIPTGEPRFTDTTPDTVLSYGDLILVQGTIENIERFAAAE</sequence>
<evidence type="ECO:0000259" key="1">
    <source>
        <dbReference type="PROSITE" id="PS51202"/>
    </source>
</evidence>
<dbReference type="Gene3D" id="3.40.50.720">
    <property type="entry name" value="NAD(P)-binding Rossmann-like Domain"/>
    <property type="match status" value="1"/>
</dbReference>
<accession>A0ABV5CX55</accession>
<dbReference type="EMBL" id="JBCGDC010000099">
    <property type="protein sequence ID" value="MFB6396597.1"/>
    <property type="molecule type" value="Genomic_DNA"/>
</dbReference>
<comment type="caution">
    <text evidence="2">The sequence shown here is derived from an EMBL/GenBank/DDBJ whole genome shotgun (WGS) entry which is preliminary data.</text>
</comment>